<feature type="transmembrane region" description="Helical" evidence="1">
    <location>
        <begin position="166"/>
        <end position="197"/>
    </location>
</feature>
<dbReference type="EMBL" id="CP084930">
    <property type="protein sequence ID" value="USI74207.1"/>
    <property type="molecule type" value="Genomic_DNA"/>
</dbReference>
<protein>
    <recommendedName>
        <fullName evidence="4">Glycosyltransferase RgtA/B/C/D-like domain-containing protein</fullName>
    </recommendedName>
</protein>
<organism evidence="2 3">
    <name type="scientific">Sphingomonas morindae</name>
    <dbReference type="NCBI Taxonomy" id="1541170"/>
    <lineage>
        <taxon>Bacteria</taxon>
        <taxon>Pseudomonadati</taxon>
        <taxon>Pseudomonadota</taxon>
        <taxon>Alphaproteobacteria</taxon>
        <taxon>Sphingomonadales</taxon>
        <taxon>Sphingomonadaceae</taxon>
        <taxon>Sphingomonas</taxon>
    </lineage>
</organism>
<dbReference type="RefSeq" id="WP_252168011.1">
    <property type="nucleotide sequence ID" value="NZ_CP084930.1"/>
</dbReference>
<feature type="transmembrane region" description="Helical" evidence="1">
    <location>
        <begin position="88"/>
        <end position="109"/>
    </location>
</feature>
<accession>A0ABY4XB60</accession>
<feature type="transmembrane region" description="Helical" evidence="1">
    <location>
        <begin position="288"/>
        <end position="308"/>
    </location>
</feature>
<feature type="transmembrane region" description="Helical" evidence="1">
    <location>
        <begin position="338"/>
        <end position="362"/>
    </location>
</feature>
<feature type="transmembrane region" description="Helical" evidence="1">
    <location>
        <begin position="209"/>
        <end position="230"/>
    </location>
</feature>
<dbReference type="Proteomes" id="UP001056937">
    <property type="component" value="Chromosome 1"/>
</dbReference>
<feature type="transmembrane region" description="Helical" evidence="1">
    <location>
        <begin position="12"/>
        <end position="32"/>
    </location>
</feature>
<gene>
    <name evidence="2" type="ORF">LHA26_07075</name>
</gene>
<keyword evidence="1" id="KW-0472">Membrane</keyword>
<keyword evidence="1" id="KW-0812">Transmembrane</keyword>
<keyword evidence="1" id="KW-1133">Transmembrane helix</keyword>
<feature type="transmembrane region" description="Helical" evidence="1">
    <location>
        <begin position="262"/>
        <end position="281"/>
    </location>
</feature>
<proteinExistence type="predicted"/>
<sequence length="530" mass="59485">MNASPKHAWWETRWFAIAMIALAAIPLLLPPIPPLTDLMGHMGRYRVQLDIGSSPWLGRYYRFDWGLIGNLGCDLLVELLGPLLGLELAVKLIVLAIPPLTVAGLLLLAREIHGRVPPTALFALPLAYGYPFQFGFLNFALAMALMLIAFAWWLRLARTGRLAARPWIFLVVAFLIWVAHSFAWGTLGLLCFIAEAVRGRRAGMAWLPALWKAGLAVLPLAPPALLLLPWRGGAAPRGTFDWFNWNFKWRWLYSVLRERVELWDRAGAALLYAVALSGLVAPRRRYDAVLGLAALLLAIVFVCLPRVLLSSAYADMRLVPYMLALAILALRPIARPRVALAVALVATGFFAARIAVSTAAFLRYERNYQAQLKALDHVPMGARVMVLATVPCRNVWYTTRMEHLSSMATVRRHSFVNDQWVAPGAQLLRIRYRAAGRYFSHDPSQLLRRPDCRARNEPVLELALAKFPRAAFDYLWMIDMPRDRWPRDPGLVPVWTGRRFGILYRITANQDGSAIASSETPKGSARRVTQ</sequence>
<name>A0ABY4XB60_9SPHN</name>
<keyword evidence="3" id="KW-1185">Reference proteome</keyword>
<evidence type="ECO:0000313" key="3">
    <source>
        <dbReference type="Proteomes" id="UP001056937"/>
    </source>
</evidence>
<reference evidence="2" key="1">
    <citation type="journal article" date="2022" name="Toxins">
        <title>Genomic Analysis of Sphingopyxis sp. USTB-05 for Biodegrading Cyanobacterial Hepatotoxins.</title>
        <authorList>
            <person name="Liu C."/>
            <person name="Xu Q."/>
            <person name="Zhao Z."/>
            <person name="Zhang H."/>
            <person name="Liu X."/>
            <person name="Yin C."/>
            <person name="Liu Y."/>
            <person name="Yan H."/>
        </authorList>
    </citation>
    <scope>NUCLEOTIDE SEQUENCE</scope>
    <source>
        <strain evidence="2">NBD5</strain>
    </source>
</reference>
<feature type="transmembrane region" description="Helical" evidence="1">
    <location>
        <begin position="130"/>
        <end position="154"/>
    </location>
</feature>
<evidence type="ECO:0008006" key="4">
    <source>
        <dbReference type="Google" id="ProtNLM"/>
    </source>
</evidence>
<evidence type="ECO:0000256" key="1">
    <source>
        <dbReference type="SAM" id="Phobius"/>
    </source>
</evidence>
<evidence type="ECO:0000313" key="2">
    <source>
        <dbReference type="EMBL" id="USI74207.1"/>
    </source>
</evidence>